<dbReference type="Gene3D" id="1.10.357.10">
    <property type="entry name" value="Tetracycline Repressor, domain 2"/>
    <property type="match status" value="1"/>
</dbReference>
<dbReference type="Gene3D" id="1.10.10.60">
    <property type="entry name" value="Homeodomain-like"/>
    <property type="match status" value="1"/>
</dbReference>
<dbReference type="InterPro" id="IPR004111">
    <property type="entry name" value="Repressor_TetR_C"/>
</dbReference>
<feature type="compositionally biased region" description="Basic and acidic residues" evidence="5">
    <location>
        <begin position="19"/>
        <end position="37"/>
    </location>
</feature>
<accession>A0ABW0ZZM7</accession>
<dbReference type="SUPFAM" id="SSF46689">
    <property type="entry name" value="Homeodomain-like"/>
    <property type="match status" value="1"/>
</dbReference>
<keyword evidence="2 4" id="KW-0238">DNA-binding</keyword>
<evidence type="ECO:0000256" key="2">
    <source>
        <dbReference type="ARBA" id="ARBA00023125"/>
    </source>
</evidence>
<evidence type="ECO:0000313" key="7">
    <source>
        <dbReference type="EMBL" id="MFC5746385.1"/>
    </source>
</evidence>
<sequence>MRKDRWPVPDEPGTVDRGTVWDRPERGSRGPAPERSRAQLTAVAVALADAEGLAAVSMRRVAGEMGTGPATLYRYVRGRDDLVDLMIDAAAGEIDVTAPLTGDPVEDLVALALQIRRVNLRHPWMLDLPPEPERLGPRAIDYLEYGLRALEPAESMNGQAKLETIALMSGMVSLFARTEIQERRSPTERQAAFAAHFAHVIAEGRHPLLAGHLANQAPGGLEEPAALFERLVRRVLTGLIATG</sequence>
<feature type="domain" description="HTH tetR-type" evidence="6">
    <location>
        <begin position="34"/>
        <end position="94"/>
    </location>
</feature>
<evidence type="ECO:0000256" key="3">
    <source>
        <dbReference type="ARBA" id="ARBA00023163"/>
    </source>
</evidence>
<dbReference type="InterPro" id="IPR050109">
    <property type="entry name" value="HTH-type_TetR-like_transc_reg"/>
</dbReference>
<evidence type="ECO:0000259" key="6">
    <source>
        <dbReference type="PROSITE" id="PS50977"/>
    </source>
</evidence>
<proteinExistence type="predicted"/>
<dbReference type="EMBL" id="JBHSON010000013">
    <property type="protein sequence ID" value="MFC5746385.1"/>
    <property type="molecule type" value="Genomic_DNA"/>
</dbReference>
<keyword evidence="3" id="KW-0804">Transcription</keyword>
<feature type="region of interest" description="Disordered" evidence="5">
    <location>
        <begin position="1"/>
        <end position="37"/>
    </location>
</feature>
<gene>
    <name evidence="7" type="ORF">ACFPZN_12250</name>
</gene>
<reference evidence="8" key="1">
    <citation type="journal article" date="2019" name="Int. J. Syst. Evol. Microbiol.">
        <title>The Global Catalogue of Microorganisms (GCM) 10K type strain sequencing project: providing services to taxonomists for standard genome sequencing and annotation.</title>
        <authorList>
            <consortium name="The Broad Institute Genomics Platform"/>
            <consortium name="The Broad Institute Genome Sequencing Center for Infectious Disease"/>
            <person name="Wu L."/>
            <person name="Ma J."/>
        </authorList>
    </citation>
    <scope>NUCLEOTIDE SEQUENCE [LARGE SCALE GENOMIC DNA]</scope>
    <source>
        <strain evidence="8">KCTC 42087</strain>
    </source>
</reference>
<dbReference type="PANTHER" id="PTHR30055:SF151">
    <property type="entry name" value="TRANSCRIPTIONAL REGULATORY PROTEIN"/>
    <property type="match status" value="1"/>
</dbReference>
<comment type="caution">
    <text evidence="7">The sequence shown here is derived from an EMBL/GenBank/DDBJ whole genome shotgun (WGS) entry which is preliminary data.</text>
</comment>
<organism evidence="7 8">
    <name type="scientific">Actinomadura rugatobispora</name>
    <dbReference type="NCBI Taxonomy" id="1994"/>
    <lineage>
        <taxon>Bacteria</taxon>
        <taxon>Bacillati</taxon>
        <taxon>Actinomycetota</taxon>
        <taxon>Actinomycetes</taxon>
        <taxon>Streptosporangiales</taxon>
        <taxon>Thermomonosporaceae</taxon>
        <taxon>Actinomadura</taxon>
    </lineage>
</organism>
<keyword evidence="8" id="KW-1185">Reference proteome</keyword>
<dbReference type="Pfam" id="PF00440">
    <property type="entry name" value="TetR_N"/>
    <property type="match status" value="1"/>
</dbReference>
<protein>
    <submittedName>
        <fullName evidence="7">TetR/AcrR family transcriptional regulator</fullName>
    </submittedName>
</protein>
<feature type="DNA-binding region" description="H-T-H motif" evidence="4">
    <location>
        <begin position="57"/>
        <end position="76"/>
    </location>
</feature>
<evidence type="ECO:0000256" key="1">
    <source>
        <dbReference type="ARBA" id="ARBA00023015"/>
    </source>
</evidence>
<evidence type="ECO:0000256" key="4">
    <source>
        <dbReference type="PROSITE-ProRule" id="PRU00335"/>
    </source>
</evidence>
<dbReference type="RefSeq" id="WP_378282007.1">
    <property type="nucleotide sequence ID" value="NZ_JBHSON010000013.1"/>
</dbReference>
<keyword evidence="1" id="KW-0805">Transcription regulation</keyword>
<dbReference type="PROSITE" id="PS50977">
    <property type="entry name" value="HTH_TETR_2"/>
    <property type="match status" value="1"/>
</dbReference>
<dbReference type="InterPro" id="IPR009057">
    <property type="entry name" value="Homeodomain-like_sf"/>
</dbReference>
<dbReference type="PANTHER" id="PTHR30055">
    <property type="entry name" value="HTH-TYPE TRANSCRIPTIONAL REGULATOR RUTR"/>
    <property type="match status" value="1"/>
</dbReference>
<evidence type="ECO:0000313" key="8">
    <source>
        <dbReference type="Proteomes" id="UP001596074"/>
    </source>
</evidence>
<evidence type="ECO:0000256" key="5">
    <source>
        <dbReference type="SAM" id="MobiDB-lite"/>
    </source>
</evidence>
<dbReference type="InterPro" id="IPR001647">
    <property type="entry name" value="HTH_TetR"/>
</dbReference>
<dbReference type="InterPro" id="IPR036271">
    <property type="entry name" value="Tet_transcr_reg_TetR-rel_C_sf"/>
</dbReference>
<dbReference type="Proteomes" id="UP001596074">
    <property type="component" value="Unassembled WGS sequence"/>
</dbReference>
<name>A0ABW0ZZM7_9ACTN</name>
<dbReference type="SUPFAM" id="SSF48498">
    <property type="entry name" value="Tetracyclin repressor-like, C-terminal domain"/>
    <property type="match status" value="1"/>
</dbReference>
<dbReference type="Pfam" id="PF02909">
    <property type="entry name" value="TetR_C_1"/>
    <property type="match status" value="1"/>
</dbReference>